<evidence type="ECO:0000256" key="1">
    <source>
        <dbReference type="SAM" id="Phobius"/>
    </source>
</evidence>
<dbReference type="EMBL" id="JAYFUI010000186">
    <property type="protein sequence ID" value="MEA5673392.1"/>
    <property type="molecule type" value="Genomic_DNA"/>
</dbReference>
<comment type="caution">
    <text evidence="2">The sequence shown here is derived from an EMBL/GenBank/DDBJ whole genome shotgun (WGS) entry which is preliminary data.</text>
</comment>
<evidence type="ECO:0000313" key="3">
    <source>
        <dbReference type="Proteomes" id="UP001302573"/>
    </source>
</evidence>
<evidence type="ECO:0008006" key="4">
    <source>
        <dbReference type="Google" id="ProtNLM"/>
    </source>
</evidence>
<evidence type="ECO:0000313" key="2">
    <source>
        <dbReference type="EMBL" id="MEA5673392.1"/>
    </source>
</evidence>
<proteinExistence type="predicted"/>
<keyword evidence="1" id="KW-0472">Membrane</keyword>
<organism evidence="2 3">
    <name type="scientific">Pseudomonas machongensis</name>
    <dbReference type="NCBI Taxonomy" id="3110229"/>
    <lineage>
        <taxon>Bacteria</taxon>
        <taxon>Pseudomonadati</taxon>
        <taxon>Pseudomonadota</taxon>
        <taxon>Gammaproteobacteria</taxon>
        <taxon>Pseudomonadales</taxon>
        <taxon>Pseudomonadaceae</taxon>
        <taxon>Pseudomonas</taxon>
    </lineage>
</organism>
<keyword evidence="1" id="KW-0812">Transmembrane</keyword>
<keyword evidence="1" id="KW-1133">Transmembrane helix</keyword>
<dbReference type="Proteomes" id="UP001302573">
    <property type="component" value="Unassembled WGS sequence"/>
</dbReference>
<gene>
    <name evidence="2" type="ORF">VA602_18895</name>
</gene>
<sequence length="85" mass="9406">MNDLTSIACLSLTALLTDQILRRPNRRKWTGIVLMSCAIASFFLEHGTLLGIPGFLWPIFLAATGIHLLTHQTKHCSDADQREGS</sequence>
<dbReference type="RefSeq" id="WP_155738211.1">
    <property type="nucleotide sequence ID" value="NZ_JAYFUI010000186.1"/>
</dbReference>
<protein>
    <recommendedName>
        <fullName evidence="4">DUF5668 domain-containing protein</fullName>
    </recommendedName>
</protein>
<name>A0ABU5VJF0_9PSED</name>
<reference evidence="2 3" key="1">
    <citation type="submission" date="2023-12" db="EMBL/GenBank/DDBJ databases">
        <title>Pseudomonas machongensis sp. nov., isolated from wilted pepper plants (Capsicum annuum).</title>
        <authorList>
            <person name="Qiu M."/>
            <person name="Li Y."/>
            <person name="Liu Q."/>
            <person name="Zhang X."/>
            <person name="Huang Y."/>
            <person name="Guo R."/>
            <person name="Hu M."/>
            <person name="Zhou J."/>
            <person name="Zhou X."/>
        </authorList>
    </citation>
    <scope>NUCLEOTIDE SEQUENCE [LARGE SCALE GENOMIC DNA]</scope>
    <source>
        <strain evidence="2 3">MH2</strain>
    </source>
</reference>
<accession>A0ABU5VJF0</accession>
<feature type="transmembrane region" description="Helical" evidence="1">
    <location>
        <begin position="50"/>
        <end position="69"/>
    </location>
</feature>
<feature type="transmembrane region" description="Helical" evidence="1">
    <location>
        <begin position="29"/>
        <end position="44"/>
    </location>
</feature>
<keyword evidence="3" id="KW-1185">Reference proteome</keyword>